<dbReference type="Gene3D" id="3.10.180.10">
    <property type="entry name" value="2,3-Dihydroxybiphenyl 1,2-Dioxygenase, domain 1"/>
    <property type="match status" value="1"/>
</dbReference>
<name>A0A3B0YJH0_9ZZZZ</name>
<sequence length="133" mass="14890">MNNITGIDHIGIRVSELSTARAFYEKLDFIFIEGPTGPEPVAIMQHPSGIVINFILNADRSPDKNILMDITERHTGYTHIALRVSDLAKMKSHLDQLNIVITEGPVDFGNNHGSSLFIRDQDKNVIEFHQVVP</sequence>
<reference evidence="2" key="1">
    <citation type="submission" date="2018-06" db="EMBL/GenBank/DDBJ databases">
        <authorList>
            <person name="Zhirakovskaya E."/>
        </authorList>
    </citation>
    <scope>NUCLEOTIDE SEQUENCE</scope>
</reference>
<accession>A0A3B0YJH0</accession>
<organism evidence="2">
    <name type="scientific">hydrothermal vent metagenome</name>
    <dbReference type="NCBI Taxonomy" id="652676"/>
    <lineage>
        <taxon>unclassified sequences</taxon>
        <taxon>metagenomes</taxon>
        <taxon>ecological metagenomes</taxon>
    </lineage>
</organism>
<dbReference type="SUPFAM" id="SSF54593">
    <property type="entry name" value="Glyoxalase/Bleomycin resistance protein/Dihydroxybiphenyl dioxygenase"/>
    <property type="match status" value="1"/>
</dbReference>
<proteinExistence type="predicted"/>
<dbReference type="EMBL" id="UOFJ01000338">
    <property type="protein sequence ID" value="VAW68466.1"/>
    <property type="molecule type" value="Genomic_DNA"/>
</dbReference>
<evidence type="ECO:0000259" key="1">
    <source>
        <dbReference type="PROSITE" id="PS51819"/>
    </source>
</evidence>
<gene>
    <name evidence="2" type="ORF">MNBD_GAMMA10-2033</name>
</gene>
<dbReference type="Pfam" id="PF00903">
    <property type="entry name" value="Glyoxalase"/>
    <property type="match status" value="1"/>
</dbReference>
<protein>
    <recommendedName>
        <fullName evidence="1">VOC domain-containing protein</fullName>
    </recommendedName>
</protein>
<dbReference type="InterPro" id="IPR037523">
    <property type="entry name" value="VOC_core"/>
</dbReference>
<dbReference type="CDD" id="cd06587">
    <property type="entry name" value="VOC"/>
    <property type="match status" value="1"/>
</dbReference>
<feature type="domain" description="VOC" evidence="1">
    <location>
        <begin position="6"/>
        <end position="131"/>
    </location>
</feature>
<dbReference type="InterPro" id="IPR004360">
    <property type="entry name" value="Glyas_Fos-R_dOase_dom"/>
</dbReference>
<dbReference type="InterPro" id="IPR029068">
    <property type="entry name" value="Glyas_Bleomycin-R_OHBP_Dase"/>
</dbReference>
<evidence type="ECO:0000313" key="2">
    <source>
        <dbReference type="EMBL" id="VAW68466.1"/>
    </source>
</evidence>
<dbReference type="AlphaFoldDB" id="A0A3B0YJH0"/>
<dbReference type="PROSITE" id="PS51819">
    <property type="entry name" value="VOC"/>
    <property type="match status" value="1"/>
</dbReference>